<evidence type="ECO:0000313" key="1">
    <source>
        <dbReference type="EMBL" id="DAF49960.1"/>
    </source>
</evidence>
<proteinExistence type="predicted"/>
<sequence length="85" mass="10220">MQVIIEYKALLNKDDIIALYDLDRYKSQTKKNYCYSIMKAVKEAYKKETGTEWEDSFTQRNIHQKVIPTETFLKCAPEFKKSFRR</sequence>
<organism evidence="1">
    <name type="scientific">Siphoviridae sp. ctxvK3</name>
    <dbReference type="NCBI Taxonomy" id="2827975"/>
    <lineage>
        <taxon>Viruses</taxon>
        <taxon>Duplodnaviria</taxon>
        <taxon>Heunggongvirae</taxon>
        <taxon>Uroviricota</taxon>
        <taxon>Caudoviricetes</taxon>
    </lineage>
</organism>
<dbReference type="EMBL" id="BK032591">
    <property type="protein sequence ID" value="DAF49960.1"/>
    <property type="molecule type" value="Genomic_DNA"/>
</dbReference>
<protein>
    <submittedName>
        <fullName evidence="1">Uncharacterized protein</fullName>
    </submittedName>
</protein>
<accession>A0A8S5SGA5</accession>
<name>A0A8S5SGA5_9CAUD</name>
<reference evidence="1" key="1">
    <citation type="journal article" date="2021" name="Proc. Natl. Acad. Sci. U.S.A.">
        <title>A Catalog of Tens of Thousands of Viruses from Human Metagenomes Reveals Hidden Associations with Chronic Diseases.</title>
        <authorList>
            <person name="Tisza M.J."/>
            <person name="Buck C.B."/>
        </authorList>
    </citation>
    <scope>NUCLEOTIDE SEQUENCE</scope>
    <source>
        <strain evidence="1">CtxvK3</strain>
    </source>
</reference>